<dbReference type="GO" id="GO:0005802">
    <property type="term" value="C:trans-Golgi network"/>
    <property type="evidence" value="ECO:0007669"/>
    <property type="project" value="TreeGrafter"/>
</dbReference>
<dbReference type="Proteomes" id="UP000028990">
    <property type="component" value="Unassembled WGS sequence"/>
</dbReference>
<keyword evidence="2" id="KW-1133">Transmembrane helix</keyword>
<feature type="compositionally biased region" description="Basic and acidic residues" evidence="1">
    <location>
        <begin position="254"/>
        <end position="272"/>
    </location>
</feature>
<feature type="compositionally biased region" description="Polar residues" evidence="1">
    <location>
        <begin position="304"/>
        <end position="332"/>
    </location>
</feature>
<dbReference type="AlphaFoldDB" id="A0A091E0U7"/>
<accession>A0A091E0U7</accession>
<feature type="region of interest" description="Disordered" evidence="1">
    <location>
        <begin position="132"/>
        <end position="423"/>
    </location>
</feature>
<evidence type="ECO:0000256" key="1">
    <source>
        <dbReference type="SAM" id="MobiDB-lite"/>
    </source>
</evidence>
<feature type="compositionally biased region" description="Basic and acidic residues" evidence="1">
    <location>
        <begin position="1"/>
        <end position="11"/>
    </location>
</feature>
<evidence type="ECO:0000313" key="4">
    <source>
        <dbReference type="Proteomes" id="UP000028990"/>
    </source>
</evidence>
<proteinExistence type="predicted"/>
<organism evidence="3 4">
    <name type="scientific">Fukomys damarensis</name>
    <name type="common">Damaraland mole rat</name>
    <name type="synonym">Cryptomys damarensis</name>
    <dbReference type="NCBI Taxonomy" id="885580"/>
    <lineage>
        <taxon>Eukaryota</taxon>
        <taxon>Metazoa</taxon>
        <taxon>Chordata</taxon>
        <taxon>Craniata</taxon>
        <taxon>Vertebrata</taxon>
        <taxon>Euteleostomi</taxon>
        <taxon>Mammalia</taxon>
        <taxon>Eutheria</taxon>
        <taxon>Euarchontoglires</taxon>
        <taxon>Glires</taxon>
        <taxon>Rodentia</taxon>
        <taxon>Hystricomorpha</taxon>
        <taxon>Bathyergidae</taxon>
        <taxon>Fukomys</taxon>
    </lineage>
</organism>
<evidence type="ECO:0000256" key="2">
    <source>
        <dbReference type="SAM" id="Phobius"/>
    </source>
</evidence>
<dbReference type="eggNOG" id="ENOG502S6B5">
    <property type="taxonomic scope" value="Eukaryota"/>
</dbReference>
<evidence type="ECO:0000313" key="3">
    <source>
        <dbReference type="EMBL" id="KFO28676.1"/>
    </source>
</evidence>
<feature type="compositionally biased region" description="Low complexity" evidence="1">
    <location>
        <begin position="142"/>
        <end position="154"/>
    </location>
</feature>
<sequence>MGLFLDGKDLNTEGFGALGERHRKGRSEFPAEDTERVLGPHSVGRPEVRGKKTTRTAGPLELHCQEYDRGPRPPHRVTPRPQAPREAGRRAPEGAVLRGEPSRGSRENSGERKRSLYRMRFLVALLLLSVAGAAPSPPPQPNQNQNAAANQANADSGDRSPSPGIQLSNEEDPRPLSESSHPSEKDPGRSETQPQSPRRDPDKSEIQQPPKPDPEKSETQQSPKPHPSKSEAQLQTPKKPDPDRSKMQLPLNTDPDKSEGQHSRTPDPDKSEAQQQAPKKPDPGRSEVQQQPPGQDPSKLEVQPPTTKQDPGKLSSAQQSTQEGSKPISNPSGIKGTPEIDKTQLPEKGESSPQASKTELTVDSDLSAPRQEGGDKSSETTQDVGAKEANEGDTGPEEGPPSEEEKEKMSGASSSENREGTLLDSMNSEKDDLYKIPGSTNAESSHFFAYLVTAAILIAVLYIAYHNKRKIIAFALEGKRSKVTRRPKASDYQRLNLKAGDTGRCLAHYRLSDVKLWP</sequence>
<feature type="transmembrane region" description="Helical" evidence="2">
    <location>
        <begin position="447"/>
        <end position="465"/>
    </location>
</feature>
<feature type="compositionally biased region" description="Basic and acidic residues" evidence="1">
    <location>
        <begin position="338"/>
        <end position="350"/>
    </location>
</feature>
<feature type="region of interest" description="Disordered" evidence="1">
    <location>
        <begin position="1"/>
        <end position="115"/>
    </location>
</feature>
<name>A0A091E0U7_FUKDA</name>
<feature type="compositionally biased region" description="Basic and acidic residues" evidence="1">
    <location>
        <begin position="26"/>
        <end position="50"/>
    </location>
</feature>
<dbReference type="PANTHER" id="PTHR23211">
    <property type="entry name" value="TRANS-GOLGI NETWORK INTEGRAL MEMBRANE PROTEIN TGN38"/>
    <property type="match status" value="1"/>
</dbReference>
<dbReference type="STRING" id="885580.ENSFDAP00000000800"/>
<keyword evidence="4" id="KW-1185">Reference proteome</keyword>
<keyword evidence="2" id="KW-0472">Membrane</keyword>
<feature type="compositionally biased region" description="Basic and acidic residues" evidence="1">
    <location>
        <begin position="100"/>
        <end position="114"/>
    </location>
</feature>
<dbReference type="GO" id="GO:0005768">
    <property type="term" value="C:endosome"/>
    <property type="evidence" value="ECO:0007669"/>
    <property type="project" value="TreeGrafter"/>
</dbReference>
<keyword evidence="2" id="KW-0812">Transmembrane</keyword>
<protein>
    <submittedName>
        <fullName evidence="3">Trans-Golgi network integral membrane protein 2</fullName>
    </submittedName>
</protein>
<feature type="compositionally biased region" description="Basic and acidic residues" evidence="1">
    <location>
        <begin position="171"/>
        <end position="189"/>
    </location>
</feature>
<dbReference type="GO" id="GO:0030140">
    <property type="term" value="C:trans-Golgi network transport vesicle"/>
    <property type="evidence" value="ECO:0007669"/>
    <property type="project" value="TreeGrafter"/>
</dbReference>
<dbReference type="Pfam" id="PF17818">
    <property type="entry name" value="KCT2"/>
    <property type="match status" value="1"/>
</dbReference>
<reference evidence="3 4" key="1">
    <citation type="submission" date="2013-11" db="EMBL/GenBank/DDBJ databases">
        <title>The Damaraland mole rat (Fukomys damarensis) genome and evolution of African mole rats.</title>
        <authorList>
            <person name="Gladyshev V.N."/>
            <person name="Fang X."/>
        </authorList>
    </citation>
    <scope>NUCLEOTIDE SEQUENCE [LARGE SCALE GENOMIC DNA]</scope>
    <source>
        <tissue evidence="3">Liver</tissue>
    </source>
</reference>
<gene>
    <name evidence="3" type="ORF">H920_09925</name>
</gene>
<dbReference type="EMBL" id="KN122703">
    <property type="protein sequence ID" value="KFO28676.1"/>
    <property type="molecule type" value="Genomic_DNA"/>
</dbReference>
<feature type="compositionally biased region" description="Polar residues" evidence="1">
    <location>
        <begin position="351"/>
        <end position="361"/>
    </location>
</feature>
<dbReference type="PANTHER" id="PTHR23211:SF0">
    <property type="entry name" value="TRANS-GOLGI NETWORK INTEGRAL MEMBRANE PROTEIN 2"/>
    <property type="match status" value="1"/>
</dbReference>